<protein>
    <recommendedName>
        <fullName evidence="5">Glycoside hydrolase family 5 domain-containing protein</fullName>
    </recommendedName>
</protein>
<feature type="domain" description="Glycoside hydrolase family 5" evidence="5">
    <location>
        <begin position="40"/>
        <end position="288"/>
    </location>
</feature>
<proteinExistence type="inferred from homology"/>
<dbReference type="InterPro" id="IPR051923">
    <property type="entry name" value="Glycosyl_Hydrolase_39"/>
</dbReference>
<dbReference type="RefSeq" id="WP_058776235.1">
    <property type="nucleotide sequence ID" value="NZ_CP146254.1"/>
</dbReference>
<dbReference type="PANTHER" id="PTHR12631:SF10">
    <property type="entry name" value="BETA-XYLOSIDASE-LIKE PROTEIN-RELATED"/>
    <property type="match status" value="1"/>
</dbReference>
<evidence type="ECO:0000256" key="1">
    <source>
        <dbReference type="ARBA" id="ARBA00022801"/>
    </source>
</evidence>
<evidence type="ECO:0000313" key="7">
    <source>
        <dbReference type="Proteomes" id="UP000071979"/>
    </source>
</evidence>
<organism evidence="6 7">
    <name type="scientific">Pantoea dispersa</name>
    <dbReference type="NCBI Taxonomy" id="59814"/>
    <lineage>
        <taxon>Bacteria</taxon>
        <taxon>Pseudomonadati</taxon>
        <taxon>Pseudomonadota</taxon>
        <taxon>Gammaproteobacteria</taxon>
        <taxon>Enterobacterales</taxon>
        <taxon>Erwiniaceae</taxon>
        <taxon>Pantoea</taxon>
    </lineage>
</organism>
<dbReference type="Pfam" id="PF00150">
    <property type="entry name" value="Cellulase"/>
    <property type="match status" value="1"/>
</dbReference>
<name>A0A8E1V7C2_9GAMM</name>
<comment type="similarity">
    <text evidence="3">Belongs to the glycosyl hydrolase 5 (cellulase A) family.</text>
</comment>
<gene>
    <name evidence="6" type="ORF">SA3R_21490</name>
</gene>
<dbReference type="Proteomes" id="UP000071979">
    <property type="component" value="Unassembled WGS sequence"/>
</dbReference>
<comment type="caution">
    <text evidence="6">The sequence shown here is derived from an EMBL/GenBank/DDBJ whole genome shotgun (WGS) entry which is preliminary data.</text>
</comment>
<dbReference type="GO" id="GO:0000272">
    <property type="term" value="P:polysaccharide catabolic process"/>
    <property type="evidence" value="ECO:0007669"/>
    <property type="project" value="InterPro"/>
</dbReference>
<dbReference type="GO" id="GO:0004553">
    <property type="term" value="F:hydrolase activity, hydrolyzing O-glycosyl compounds"/>
    <property type="evidence" value="ECO:0007669"/>
    <property type="project" value="InterPro"/>
</dbReference>
<dbReference type="PROSITE" id="PS51257">
    <property type="entry name" value="PROKAR_LIPOPROTEIN"/>
    <property type="match status" value="1"/>
</dbReference>
<keyword evidence="4" id="KW-0732">Signal</keyword>
<evidence type="ECO:0000256" key="4">
    <source>
        <dbReference type="SAM" id="SignalP"/>
    </source>
</evidence>
<reference evidence="6 7" key="1">
    <citation type="journal article" date="2016" name="Front. Microbiol.">
        <title>Genomic Resource of Rice Seed Associated Bacteria.</title>
        <authorList>
            <person name="Midha S."/>
            <person name="Bansal K."/>
            <person name="Sharma S."/>
            <person name="Kumar N."/>
            <person name="Patil P.P."/>
            <person name="Chaudhry V."/>
            <person name="Patil P.B."/>
        </authorList>
    </citation>
    <scope>NUCLEOTIDE SEQUENCE [LARGE SCALE GENOMIC DNA]</scope>
    <source>
        <strain evidence="6 7">SA3</strain>
    </source>
</reference>
<accession>A0A8E1V7C2</accession>
<dbReference type="SUPFAM" id="SSF51445">
    <property type="entry name" value="(Trans)glycosidases"/>
    <property type="match status" value="1"/>
</dbReference>
<keyword evidence="1 3" id="KW-0378">Hydrolase</keyword>
<dbReference type="InterPro" id="IPR017853">
    <property type="entry name" value="GH"/>
</dbReference>
<evidence type="ECO:0000256" key="2">
    <source>
        <dbReference type="ARBA" id="ARBA00023295"/>
    </source>
</evidence>
<dbReference type="PANTHER" id="PTHR12631">
    <property type="entry name" value="ALPHA-L-IDURONIDASE"/>
    <property type="match status" value="1"/>
</dbReference>
<dbReference type="AlphaFoldDB" id="A0A8E1V7C2"/>
<evidence type="ECO:0000313" key="6">
    <source>
        <dbReference type="EMBL" id="KTS65190.1"/>
    </source>
</evidence>
<dbReference type="OrthoDB" id="912485at2"/>
<evidence type="ECO:0000256" key="3">
    <source>
        <dbReference type="RuleBase" id="RU361153"/>
    </source>
</evidence>
<keyword evidence="2 3" id="KW-0326">Glycosidase</keyword>
<evidence type="ECO:0000259" key="5">
    <source>
        <dbReference type="Pfam" id="PF00150"/>
    </source>
</evidence>
<feature type="chain" id="PRO_5034291704" description="Glycoside hydrolase family 5 domain-containing protein" evidence="4">
    <location>
        <begin position="21"/>
        <end position="329"/>
    </location>
</feature>
<feature type="signal peptide" evidence="4">
    <location>
        <begin position="1"/>
        <end position="20"/>
    </location>
</feature>
<dbReference type="Gene3D" id="3.20.20.80">
    <property type="entry name" value="Glycosidases"/>
    <property type="match status" value="1"/>
</dbReference>
<sequence length="329" mass="38389">MKKLCLLAMLGVFISGCVRASDTMYTGVFFQPERMIEQGDKTIEILKKYHFNSYRSGFRWRQVEQVKGVYRIPDEKLSQFVNDSLQAGITPLLVLGNTNALYGNDKPVRADQLMAFSKFVAWNVDQFPRKKVVYEIYNEWWHDDMKNHPESYDDISAHQYATMIKMAAKVIRQHNPDAVIIAGSMNPLSQRHINWLDVMLRDGILQDVDGISIHPYSTHTPESDFKAIEDFEQHLRTMNAGRKVDLYISEMGYSNSLRGKLLPFQQRSYTKRYYQLAASQDFIKGIWWYSLQDVKIPHNAYESNFGMLDESGNEKDIMRGYLSWLYEKK</sequence>
<dbReference type="InterPro" id="IPR001547">
    <property type="entry name" value="Glyco_hydro_5"/>
</dbReference>
<dbReference type="EMBL" id="LDSE01000048">
    <property type="protein sequence ID" value="KTS65190.1"/>
    <property type="molecule type" value="Genomic_DNA"/>
</dbReference>